<protein>
    <submittedName>
        <fullName evidence="2">S24 family peptidase</fullName>
    </submittedName>
</protein>
<dbReference type="InterPro" id="IPR036286">
    <property type="entry name" value="LexA/Signal_pep-like_sf"/>
</dbReference>
<name>A0A6M4G1F4_SPHYA</name>
<gene>
    <name evidence="2" type="ORF">HH800_01060</name>
</gene>
<dbReference type="InterPro" id="IPR039418">
    <property type="entry name" value="LexA-like"/>
</dbReference>
<dbReference type="Pfam" id="PF00717">
    <property type="entry name" value="Peptidase_S24"/>
    <property type="match status" value="1"/>
</dbReference>
<proteinExistence type="predicted"/>
<dbReference type="RefSeq" id="WP_169859947.1">
    <property type="nucleotide sequence ID" value="NZ_CP053021.1"/>
</dbReference>
<accession>A0A6M4G1F4</accession>
<organism evidence="2 3">
    <name type="scientific">Sphingobium yanoikuyae</name>
    <name type="common">Sphingomonas yanoikuyae</name>
    <dbReference type="NCBI Taxonomy" id="13690"/>
    <lineage>
        <taxon>Bacteria</taxon>
        <taxon>Pseudomonadati</taxon>
        <taxon>Pseudomonadota</taxon>
        <taxon>Alphaproteobacteria</taxon>
        <taxon>Sphingomonadales</taxon>
        <taxon>Sphingomonadaceae</taxon>
        <taxon>Sphingobium</taxon>
    </lineage>
</organism>
<dbReference type="InterPro" id="IPR015927">
    <property type="entry name" value="Peptidase_S24_S26A/B/C"/>
</dbReference>
<dbReference type="AlphaFoldDB" id="A0A6M4G1F4"/>
<sequence>MLKEIVIGHDAHPLVISSLNDTCKREVSFTSENDAGVGLCHKGDMTDEGSPLYRLLMSIKPESLTVNAWAKRADVNRNFFQSVKNGSQPIAANLEKVVQAIGYTPAQFYDLQDGKVVKRVDDASPKSGLPFQRRDEPHDVPLVGTAQGSDFEVSEEGKVTFIEKMDLDMENVIDHVRRPASLANRTEVYAITVVGDSMADRYRDGDPAYVDAKRQPRAGDYVIVQLVRRDDSGEGRISAALLKQLVRRTSTYTELCQTNPPAQFVVPNNEIAHTHRVIPWSEIVFF</sequence>
<feature type="domain" description="Peptidase S24/S26A/S26B/S26C" evidence="1">
    <location>
        <begin position="169"/>
        <end position="255"/>
    </location>
</feature>
<dbReference type="CDD" id="cd06529">
    <property type="entry name" value="S24_LexA-like"/>
    <property type="match status" value="1"/>
</dbReference>
<evidence type="ECO:0000259" key="1">
    <source>
        <dbReference type="Pfam" id="PF00717"/>
    </source>
</evidence>
<evidence type="ECO:0000313" key="2">
    <source>
        <dbReference type="EMBL" id="QJR00909.1"/>
    </source>
</evidence>
<reference evidence="2 3" key="1">
    <citation type="submission" date="2020-04" db="EMBL/GenBank/DDBJ databases">
        <title>The Whole Genome Analysis of High salt-tolerant Sphingobium yanoikuyae YC-XJ2 with Aryl organophosphorus flame retardants (aryl-OPFRs)-degrading capacity and characteristics of Related phosphotriesterase.</title>
        <authorList>
            <person name="Li X."/>
        </authorList>
    </citation>
    <scope>NUCLEOTIDE SEQUENCE [LARGE SCALE GENOMIC DNA]</scope>
    <source>
        <strain evidence="2 3">YC-XJ2</strain>
    </source>
</reference>
<dbReference type="Proteomes" id="UP000502611">
    <property type="component" value="Chromosome"/>
</dbReference>
<dbReference type="SUPFAM" id="SSF51306">
    <property type="entry name" value="LexA/Signal peptidase"/>
    <property type="match status" value="1"/>
</dbReference>
<evidence type="ECO:0000313" key="3">
    <source>
        <dbReference type="Proteomes" id="UP000502611"/>
    </source>
</evidence>
<dbReference type="EMBL" id="CP053021">
    <property type="protein sequence ID" value="QJR00909.1"/>
    <property type="molecule type" value="Genomic_DNA"/>
</dbReference>
<dbReference type="Gene3D" id="2.10.109.10">
    <property type="entry name" value="Umud Fragment, subunit A"/>
    <property type="match status" value="1"/>
</dbReference>